<organism evidence="1 2">
    <name type="scientific">Methyloligella solikamskensis</name>
    <dbReference type="NCBI Taxonomy" id="1177756"/>
    <lineage>
        <taxon>Bacteria</taxon>
        <taxon>Pseudomonadati</taxon>
        <taxon>Pseudomonadota</taxon>
        <taxon>Alphaproteobacteria</taxon>
        <taxon>Hyphomicrobiales</taxon>
        <taxon>Hyphomicrobiaceae</taxon>
        <taxon>Methyloligella</taxon>
    </lineage>
</organism>
<evidence type="ECO:0000313" key="1">
    <source>
        <dbReference type="EMBL" id="MFD0987922.1"/>
    </source>
</evidence>
<proteinExistence type="predicted"/>
<comment type="caution">
    <text evidence="1">The sequence shown here is derived from an EMBL/GenBank/DDBJ whole genome shotgun (WGS) entry which is preliminary data.</text>
</comment>
<dbReference type="RefSeq" id="WP_379090714.1">
    <property type="nucleotide sequence ID" value="NZ_JBHTJO010000001.1"/>
</dbReference>
<dbReference type="InterPro" id="IPR010775">
    <property type="entry name" value="DUF1365"/>
</dbReference>
<name>A0ABW3JBU8_9HYPH</name>
<gene>
    <name evidence="1" type="ORF">ACFQ2F_12520</name>
</gene>
<protein>
    <submittedName>
        <fullName evidence="1">DUF1365 domain-containing protein</fullName>
    </submittedName>
</protein>
<keyword evidence="2" id="KW-1185">Reference proteome</keyword>
<evidence type="ECO:0000313" key="2">
    <source>
        <dbReference type="Proteomes" id="UP001597102"/>
    </source>
</evidence>
<dbReference type="EMBL" id="JBHTJO010000001">
    <property type="protein sequence ID" value="MFD0987922.1"/>
    <property type="molecule type" value="Genomic_DNA"/>
</dbReference>
<reference evidence="2" key="1">
    <citation type="journal article" date="2019" name="Int. J. Syst. Evol. Microbiol.">
        <title>The Global Catalogue of Microorganisms (GCM) 10K type strain sequencing project: providing services to taxonomists for standard genome sequencing and annotation.</title>
        <authorList>
            <consortium name="The Broad Institute Genomics Platform"/>
            <consortium name="The Broad Institute Genome Sequencing Center for Infectious Disease"/>
            <person name="Wu L."/>
            <person name="Ma J."/>
        </authorList>
    </citation>
    <scope>NUCLEOTIDE SEQUENCE [LARGE SCALE GENOMIC DNA]</scope>
    <source>
        <strain evidence="2">CCUG 61697</strain>
    </source>
</reference>
<accession>A0ABW3JBU8</accession>
<sequence length="259" mass="29103">MRFPPMRSKLYAGWVAHRRLRPRAHSLRYRVFWMLLDLDEIEAVSARLKLFSHNGFNALSLRDADYGDGSGRDLKAQVLDHLAEAGLETDGVRVSLLTMPRILGYGFNPLSLYYVFDAGDRVTAILYEVSNTFGERHSYLMPVTEEADGVVAQSCSKGFYVSPFLDMDLDYRFRARMPEDHVGLNIVASDGDGPMLTASMHGHEMALRDSVLLRLLVTHPLLTLKVIGAIHWHALKLFAKGIGLRPRPAPPEHPVSFSQ</sequence>
<dbReference type="Proteomes" id="UP001597102">
    <property type="component" value="Unassembled WGS sequence"/>
</dbReference>
<dbReference type="PANTHER" id="PTHR33973:SF4">
    <property type="entry name" value="OS07G0153300 PROTEIN"/>
    <property type="match status" value="1"/>
</dbReference>
<dbReference type="Pfam" id="PF07103">
    <property type="entry name" value="DUF1365"/>
    <property type="match status" value="1"/>
</dbReference>
<dbReference type="PANTHER" id="PTHR33973">
    <property type="entry name" value="OS07G0153300 PROTEIN"/>
    <property type="match status" value="1"/>
</dbReference>